<accession>G0P6K8</accession>
<reference evidence="3" key="1">
    <citation type="submission" date="2011-07" db="EMBL/GenBank/DDBJ databases">
        <authorList>
            <consortium name="Caenorhabditis brenneri Sequencing and Analysis Consortium"/>
            <person name="Wilson R.K."/>
        </authorList>
    </citation>
    <scope>NUCLEOTIDE SEQUENCE [LARGE SCALE GENOMIC DNA]</scope>
    <source>
        <strain evidence="3">PB2801</strain>
    </source>
</reference>
<evidence type="ECO:0000313" key="2">
    <source>
        <dbReference type="EMBL" id="EGT46472.1"/>
    </source>
</evidence>
<keyword evidence="3" id="KW-1185">Reference proteome</keyword>
<feature type="compositionally biased region" description="Polar residues" evidence="1">
    <location>
        <begin position="225"/>
        <end position="234"/>
    </location>
</feature>
<evidence type="ECO:0000313" key="3">
    <source>
        <dbReference type="Proteomes" id="UP000008068"/>
    </source>
</evidence>
<dbReference type="InParanoid" id="G0P6K8"/>
<feature type="compositionally biased region" description="Basic and acidic residues" evidence="1">
    <location>
        <begin position="157"/>
        <end position="172"/>
    </location>
</feature>
<name>G0P6K8_CAEBE</name>
<feature type="region of interest" description="Disordered" evidence="1">
    <location>
        <begin position="157"/>
        <end position="290"/>
    </location>
</feature>
<dbReference type="Proteomes" id="UP000008068">
    <property type="component" value="Unassembled WGS sequence"/>
</dbReference>
<protein>
    <submittedName>
        <fullName evidence="2">Uncharacterized protein</fullName>
    </submittedName>
</protein>
<feature type="compositionally biased region" description="Basic and acidic residues" evidence="1">
    <location>
        <begin position="181"/>
        <end position="201"/>
    </location>
</feature>
<gene>
    <name evidence="2" type="ORF">CAEBREN_26089</name>
</gene>
<evidence type="ECO:0000256" key="1">
    <source>
        <dbReference type="SAM" id="MobiDB-lite"/>
    </source>
</evidence>
<dbReference type="HOGENOM" id="CLU_912857_0_0_1"/>
<proteinExistence type="predicted"/>
<organism evidence="3">
    <name type="scientific">Caenorhabditis brenneri</name>
    <name type="common">Nematode worm</name>
    <dbReference type="NCBI Taxonomy" id="135651"/>
    <lineage>
        <taxon>Eukaryota</taxon>
        <taxon>Metazoa</taxon>
        <taxon>Ecdysozoa</taxon>
        <taxon>Nematoda</taxon>
        <taxon>Chromadorea</taxon>
        <taxon>Rhabditida</taxon>
        <taxon>Rhabditina</taxon>
        <taxon>Rhabditomorpha</taxon>
        <taxon>Rhabditoidea</taxon>
        <taxon>Rhabditidae</taxon>
        <taxon>Peloderinae</taxon>
        <taxon>Caenorhabditis</taxon>
    </lineage>
</organism>
<dbReference type="EMBL" id="GL380099">
    <property type="protein sequence ID" value="EGT46472.1"/>
    <property type="molecule type" value="Genomic_DNA"/>
</dbReference>
<dbReference type="AlphaFoldDB" id="G0P6K8"/>
<sequence length="290" mass="34029">MDEAATLELQSVKEVVDNIRKDTKHMLMSMKQEQMKTSDFFANQLRHLRDICLEPAESSAYRHGVEIAERNATLLSKTEEDIFQALNHNKDKLSSALVKAKLLKETIMKDTLIAEKEIVEREQLKLRKQELKLQSILANQKIQEDILKIKELNKQERQENHKREMEKRERQQTHLSNVTSEQKKAEQRLKETKRQVEDVEHKRRFNQRVKSPTPTSRAAAKRQISYHQVLSSPQHNPPRRFFTGRTTQHQSTDSDEEPPKKKYCEVLISPSKKLPSRVMLPTSKPKDKKH</sequence>